<gene>
    <name evidence="3" type="ORF">BGZ80_005050</name>
</gene>
<feature type="region of interest" description="Disordered" evidence="1">
    <location>
        <begin position="208"/>
        <end position="230"/>
    </location>
</feature>
<dbReference type="Proteomes" id="UP000703661">
    <property type="component" value="Unassembled WGS sequence"/>
</dbReference>
<dbReference type="AlphaFoldDB" id="A0A9P6N0R4"/>
<evidence type="ECO:0000313" key="3">
    <source>
        <dbReference type="EMBL" id="KAG0019938.1"/>
    </source>
</evidence>
<feature type="transmembrane region" description="Helical" evidence="2">
    <location>
        <begin position="131"/>
        <end position="153"/>
    </location>
</feature>
<evidence type="ECO:0000256" key="1">
    <source>
        <dbReference type="SAM" id="MobiDB-lite"/>
    </source>
</evidence>
<keyword evidence="4" id="KW-1185">Reference proteome</keyword>
<organism evidence="3 4">
    <name type="scientific">Entomortierella chlamydospora</name>
    <dbReference type="NCBI Taxonomy" id="101097"/>
    <lineage>
        <taxon>Eukaryota</taxon>
        <taxon>Fungi</taxon>
        <taxon>Fungi incertae sedis</taxon>
        <taxon>Mucoromycota</taxon>
        <taxon>Mortierellomycotina</taxon>
        <taxon>Mortierellomycetes</taxon>
        <taxon>Mortierellales</taxon>
        <taxon>Mortierellaceae</taxon>
        <taxon>Entomortierella</taxon>
    </lineage>
</organism>
<comment type="caution">
    <text evidence="3">The sequence shown here is derived from an EMBL/GenBank/DDBJ whole genome shotgun (WGS) entry which is preliminary data.</text>
</comment>
<proteinExistence type="predicted"/>
<dbReference type="InterPro" id="IPR018852">
    <property type="entry name" value="DUF2456"/>
</dbReference>
<dbReference type="OrthoDB" id="15595at2759"/>
<dbReference type="Pfam" id="PF10445">
    <property type="entry name" value="DUF2456"/>
    <property type="match status" value="1"/>
</dbReference>
<evidence type="ECO:0000313" key="4">
    <source>
        <dbReference type="Proteomes" id="UP000703661"/>
    </source>
</evidence>
<dbReference type="PANTHER" id="PTHR28297:SF1">
    <property type="entry name" value="FUNGAL PROTEIN"/>
    <property type="match status" value="1"/>
</dbReference>
<keyword evidence="2" id="KW-1133">Transmembrane helix</keyword>
<name>A0A9P6N0R4_9FUNG</name>
<dbReference type="EMBL" id="JAAAID010000251">
    <property type="protein sequence ID" value="KAG0019938.1"/>
    <property type="molecule type" value="Genomic_DNA"/>
</dbReference>
<evidence type="ECO:0000256" key="2">
    <source>
        <dbReference type="SAM" id="Phobius"/>
    </source>
</evidence>
<accession>A0A9P6N0R4</accession>
<dbReference type="PANTHER" id="PTHR28297">
    <property type="entry name" value="FUNGAL PROTEIN"/>
    <property type="match status" value="1"/>
</dbReference>
<feature type="transmembrane region" description="Helical" evidence="2">
    <location>
        <begin position="181"/>
        <end position="201"/>
    </location>
</feature>
<protein>
    <submittedName>
        <fullName evidence="3">Uncharacterized protein</fullName>
    </submittedName>
</protein>
<keyword evidence="2" id="KW-0812">Transmembrane</keyword>
<sequence>MAQKAPVDAMTTRHILFLVFMHGLGAMILDGAINFGLAVAMYKTTSQPIHLWSFPNTLAGDATVTVIIQQTLTWILDQLSVRSDVKKGVVAPLRMSKNANVVLRWFVGVDSPKFGQKKTVKEFLIFHGQRVLVLILATWVVYWPIAMGILAGLKNNGIGVDTRGVGGDFNNWPLPEIFKGVYGFALGATTPFVSYVQLIYLGETANPDSESELPARVADGENDEAKLTDH</sequence>
<feature type="transmembrane region" description="Helical" evidence="2">
    <location>
        <begin position="15"/>
        <end position="42"/>
    </location>
</feature>
<reference evidence="3" key="1">
    <citation type="journal article" date="2020" name="Fungal Divers.">
        <title>Resolving the Mortierellaceae phylogeny through synthesis of multi-gene phylogenetics and phylogenomics.</title>
        <authorList>
            <person name="Vandepol N."/>
            <person name="Liber J."/>
            <person name="Desiro A."/>
            <person name="Na H."/>
            <person name="Kennedy M."/>
            <person name="Barry K."/>
            <person name="Grigoriev I.V."/>
            <person name="Miller A.N."/>
            <person name="O'Donnell K."/>
            <person name="Stajich J.E."/>
            <person name="Bonito G."/>
        </authorList>
    </citation>
    <scope>NUCLEOTIDE SEQUENCE</scope>
    <source>
        <strain evidence="3">NRRL 2769</strain>
    </source>
</reference>
<keyword evidence="2" id="KW-0472">Membrane</keyword>